<dbReference type="GO" id="GO:0004016">
    <property type="term" value="F:adenylate cyclase activity"/>
    <property type="evidence" value="ECO:0007669"/>
    <property type="project" value="UniProtKB-ARBA"/>
</dbReference>
<feature type="domain" description="Guanylate cyclase" evidence="2">
    <location>
        <begin position="466"/>
        <end position="598"/>
    </location>
</feature>
<dbReference type="Pfam" id="PF05226">
    <property type="entry name" value="CHASE2"/>
    <property type="match status" value="1"/>
</dbReference>
<accession>A0A975NK70</accession>
<dbReference type="PANTHER" id="PTHR43081:SF1">
    <property type="entry name" value="ADENYLATE CYCLASE, TERMINAL-DIFFERENTIATION SPECIFIC"/>
    <property type="match status" value="1"/>
</dbReference>
<dbReference type="AlphaFoldDB" id="A0A975NK70"/>
<evidence type="ECO:0000259" key="2">
    <source>
        <dbReference type="PROSITE" id="PS50125"/>
    </source>
</evidence>
<gene>
    <name evidence="3" type="ORF">KMZ68_16970</name>
</gene>
<dbReference type="PANTHER" id="PTHR43081">
    <property type="entry name" value="ADENYLATE CYCLASE, TERMINAL-DIFFERENTIATION SPECIFIC-RELATED"/>
    <property type="match status" value="1"/>
</dbReference>
<dbReference type="SMART" id="SM01080">
    <property type="entry name" value="CHASE2"/>
    <property type="match status" value="1"/>
</dbReference>
<dbReference type="Proteomes" id="UP000680805">
    <property type="component" value="Chromosome"/>
</dbReference>
<keyword evidence="1" id="KW-0812">Transmembrane</keyword>
<feature type="transmembrane region" description="Helical" evidence="1">
    <location>
        <begin position="349"/>
        <end position="368"/>
    </location>
</feature>
<dbReference type="SUPFAM" id="SSF55073">
    <property type="entry name" value="Nucleotide cyclase"/>
    <property type="match status" value="1"/>
</dbReference>
<dbReference type="GO" id="GO:0035556">
    <property type="term" value="P:intracellular signal transduction"/>
    <property type="evidence" value="ECO:0007669"/>
    <property type="project" value="InterPro"/>
</dbReference>
<proteinExistence type="predicted"/>
<keyword evidence="1" id="KW-0472">Membrane</keyword>
<dbReference type="Gene3D" id="3.30.70.1230">
    <property type="entry name" value="Nucleotide cyclase"/>
    <property type="match status" value="1"/>
</dbReference>
<feature type="transmembrane region" description="Helical" evidence="1">
    <location>
        <begin position="375"/>
        <end position="396"/>
    </location>
</feature>
<protein>
    <submittedName>
        <fullName evidence="3">Adenylate/guanylate cyclase domain-containing protein</fullName>
    </submittedName>
</protein>
<sequence>MNIGRTTRDGIAVAAIVLICAGAAVSPAFNMVHGLSIDILTALRWELFGSRQAPAASPAVVVAIDEETYQTPPFNSSPLLTWTGEIGRVLSAMVEGGARVVGFDMVFQRSIEQSEIPFGEGAFGEKVRGFDRDFLRALAAGSSTGKVVLGEVLRGDQPIRPSPGQRIAVRQQQNIRPLNVYTDSDDVVRRVPLTFSVDGKPVPSMALELASRALGAKPELTADGAVALAGYRIPGAVPNTMTLNFEGGADRIPTFSFADLSSCARKNDKEFFRRQFEGKVVIVGTVLEVEDRRLTSKRFTTGIEGARAPRCAVAEQPVSGRFERREIAGIYIHATAVNNLIAKDAAVELGRLPIALIAAFAAAFAAAVTRMLRPVGAVLAYLGATAVYATAATAAFNHALVLPLSEPFIAGVGALAAMVGYRFMIADKDRRLLRKSFALYLAPDVIERMLASNKLPVLGGETRNVTVLFTDLEGFSLIAERMSPDALMALMNEYLSAMTDIIENHGGYVDKYIGDSIVAVFGAPADDPDHAGNAARAALGCCARLEELNRSATAFQGRKIVQRIGINTGDALVGNFGSRRRFNYSVMSDAVNLASRLEGANKFYGTTVIASETTVAMTGGTFAWRELDTIRVKGRTNQLTIYELLAQAAELTPAQAALAADYAQGLAHWRAGEFDLAAECFERAAAADRPSAIFLERASSYAKQAPGGEWDPIRTLQEK</sequence>
<organism evidence="3 4">
    <name type="scientific">Bradyrhizobium sediminis</name>
    <dbReference type="NCBI Taxonomy" id="2840469"/>
    <lineage>
        <taxon>Bacteria</taxon>
        <taxon>Pseudomonadati</taxon>
        <taxon>Pseudomonadota</taxon>
        <taxon>Alphaproteobacteria</taxon>
        <taxon>Hyphomicrobiales</taxon>
        <taxon>Nitrobacteraceae</taxon>
        <taxon>Bradyrhizobium</taxon>
    </lineage>
</organism>
<evidence type="ECO:0000256" key="1">
    <source>
        <dbReference type="SAM" id="Phobius"/>
    </source>
</evidence>
<evidence type="ECO:0000313" key="4">
    <source>
        <dbReference type="Proteomes" id="UP000680805"/>
    </source>
</evidence>
<dbReference type="InterPro" id="IPR007890">
    <property type="entry name" value="CHASE2"/>
</dbReference>
<dbReference type="PROSITE" id="PS50125">
    <property type="entry name" value="GUANYLATE_CYCLASE_2"/>
    <property type="match status" value="1"/>
</dbReference>
<dbReference type="RefSeq" id="WP_215612364.1">
    <property type="nucleotide sequence ID" value="NZ_CP076135.1"/>
</dbReference>
<dbReference type="EMBL" id="CP076135">
    <property type="protein sequence ID" value="QWG16683.1"/>
    <property type="molecule type" value="Genomic_DNA"/>
</dbReference>
<dbReference type="CDD" id="cd07302">
    <property type="entry name" value="CHD"/>
    <property type="match status" value="1"/>
</dbReference>
<feature type="transmembrane region" description="Helical" evidence="1">
    <location>
        <begin position="408"/>
        <end position="425"/>
    </location>
</feature>
<keyword evidence="1" id="KW-1133">Transmembrane helix</keyword>
<dbReference type="SMART" id="SM00044">
    <property type="entry name" value="CYCc"/>
    <property type="match status" value="1"/>
</dbReference>
<name>A0A975NK70_9BRAD</name>
<dbReference type="GO" id="GO:0006171">
    <property type="term" value="P:cAMP biosynthetic process"/>
    <property type="evidence" value="ECO:0007669"/>
    <property type="project" value="TreeGrafter"/>
</dbReference>
<dbReference type="InterPro" id="IPR029787">
    <property type="entry name" value="Nucleotide_cyclase"/>
</dbReference>
<dbReference type="KEGG" id="bsei:KMZ68_16970"/>
<dbReference type="InterPro" id="IPR001054">
    <property type="entry name" value="A/G_cyclase"/>
</dbReference>
<reference evidence="3" key="1">
    <citation type="submission" date="2021-06" db="EMBL/GenBank/DDBJ databases">
        <title>Bradyrhizobium sp. S2-11-2 Genome sequencing.</title>
        <authorList>
            <person name="Jin L."/>
        </authorList>
    </citation>
    <scope>NUCLEOTIDE SEQUENCE</scope>
    <source>
        <strain evidence="3">S2-11-2</strain>
    </source>
</reference>
<dbReference type="InterPro" id="IPR050697">
    <property type="entry name" value="Adenylyl/Guanylyl_Cyclase_3/4"/>
</dbReference>
<dbReference type="Pfam" id="PF00211">
    <property type="entry name" value="Guanylate_cyc"/>
    <property type="match status" value="1"/>
</dbReference>
<evidence type="ECO:0000313" key="3">
    <source>
        <dbReference type="EMBL" id="QWG16683.1"/>
    </source>
</evidence>